<dbReference type="InterPro" id="IPR004546">
    <property type="entry name" value="Restrct_endonuc_T1M"/>
</dbReference>
<evidence type="ECO:0000259" key="10">
    <source>
        <dbReference type="Pfam" id="PF12161"/>
    </source>
</evidence>
<evidence type="ECO:0000256" key="1">
    <source>
        <dbReference type="ARBA" id="ARBA00006594"/>
    </source>
</evidence>
<dbReference type="RefSeq" id="WP_045433121.1">
    <property type="nucleotide sequence ID" value="NZ_AP014631.1"/>
</dbReference>
<dbReference type="PRINTS" id="PR00507">
    <property type="entry name" value="N12N6MTFRASE"/>
</dbReference>
<evidence type="ECO:0000256" key="3">
    <source>
        <dbReference type="ARBA" id="ARBA00022603"/>
    </source>
</evidence>
<dbReference type="GO" id="GO:0009307">
    <property type="term" value="P:DNA restriction-modification system"/>
    <property type="evidence" value="ECO:0007669"/>
    <property type="project" value="UniProtKB-KW"/>
</dbReference>
<dbReference type="PROSITE" id="PS00092">
    <property type="entry name" value="N6_MTASE"/>
    <property type="match status" value="1"/>
</dbReference>
<dbReference type="STRING" id="29554.MCAN360_0009"/>
<keyword evidence="4 11" id="KW-0808">Transferase</keyword>
<dbReference type="HOGENOM" id="CLU_013049_6_1_14"/>
<dbReference type="Proteomes" id="UP000031641">
    <property type="component" value="Chromosome"/>
</dbReference>
<feature type="domain" description="DNA methylase adenine-specific" evidence="9">
    <location>
        <begin position="189"/>
        <end position="505"/>
    </location>
</feature>
<dbReference type="GO" id="GO:0003677">
    <property type="term" value="F:DNA binding"/>
    <property type="evidence" value="ECO:0007669"/>
    <property type="project" value="InterPro"/>
</dbReference>
<gene>
    <name evidence="11" type="primary">hsdM</name>
    <name evidence="11" type="ORF">MCAN360_0009</name>
</gene>
<dbReference type="NCBIfam" id="TIGR00497">
    <property type="entry name" value="hsdM"/>
    <property type="match status" value="1"/>
</dbReference>
<keyword evidence="8" id="KW-0175">Coiled coil</keyword>
<dbReference type="AlphaFoldDB" id="A0A077L4R4"/>
<dbReference type="GO" id="GO:0009007">
    <property type="term" value="F:site-specific DNA-methyltransferase (adenine-specific) activity"/>
    <property type="evidence" value="ECO:0007669"/>
    <property type="project" value="UniProtKB-EC"/>
</dbReference>
<comment type="similarity">
    <text evidence="1">Belongs to the N(4)/N(6)-methyltransferase family.</text>
</comment>
<dbReference type="SUPFAM" id="SSF53335">
    <property type="entry name" value="S-adenosyl-L-methionine-dependent methyltransferases"/>
    <property type="match status" value="1"/>
</dbReference>
<keyword evidence="3 11" id="KW-0489">Methyltransferase</keyword>
<evidence type="ECO:0000259" key="9">
    <source>
        <dbReference type="Pfam" id="PF02384"/>
    </source>
</evidence>
<organism evidence="11 12">
    <name type="scientific">Metamycoplasma canadense</name>
    <dbReference type="NCBI Taxonomy" id="29554"/>
    <lineage>
        <taxon>Bacteria</taxon>
        <taxon>Bacillati</taxon>
        <taxon>Mycoplasmatota</taxon>
        <taxon>Mycoplasmoidales</taxon>
        <taxon>Metamycoplasmataceae</taxon>
        <taxon>Metamycoplasma</taxon>
    </lineage>
</organism>
<evidence type="ECO:0000256" key="2">
    <source>
        <dbReference type="ARBA" id="ARBA00011900"/>
    </source>
</evidence>
<dbReference type="EC" id="2.1.1.72" evidence="2"/>
<keyword evidence="12" id="KW-1185">Reference proteome</keyword>
<dbReference type="REBASE" id="92141">
    <property type="entry name" value="M.Mca360ORF9P"/>
</dbReference>
<evidence type="ECO:0000256" key="6">
    <source>
        <dbReference type="ARBA" id="ARBA00022747"/>
    </source>
</evidence>
<keyword evidence="6" id="KW-0680">Restriction system</keyword>
<evidence type="ECO:0000256" key="5">
    <source>
        <dbReference type="ARBA" id="ARBA00022691"/>
    </source>
</evidence>
<dbReference type="Gene3D" id="3.40.50.150">
    <property type="entry name" value="Vaccinia Virus protein VP39"/>
    <property type="match status" value="1"/>
</dbReference>
<dbReference type="InterPro" id="IPR038333">
    <property type="entry name" value="T1MK-like_N_sf"/>
</dbReference>
<evidence type="ECO:0000256" key="7">
    <source>
        <dbReference type="ARBA" id="ARBA00047942"/>
    </source>
</evidence>
<dbReference type="InterPro" id="IPR022749">
    <property type="entry name" value="D12N6_MeTrfase_N"/>
</dbReference>
<reference evidence="12" key="1">
    <citation type="journal article" date="2014" name="Genome Announc.">
        <title>Complete Genome Sequence of Mycoplasma canadense Strain HAZ 360_1 from Bovine Mastitic Milk in Japan.</title>
        <authorList>
            <person name="Hata E."/>
        </authorList>
    </citation>
    <scope>NUCLEOTIDE SEQUENCE [LARGE SCALE GENOMIC DNA]</scope>
    <source>
        <strain evidence="12">HAZ360_1</strain>
    </source>
</reference>
<dbReference type="Pfam" id="PF12161">
    <property type="entry name" value="HsdM_N"/>
    <property type="match status" value="1"/>
</dbReference>
<dbReference type="InterPro" id="IPR051537">
    <property type="entry name" value="DNA_Adenine_Mtase"/>
</dbReference>
<protein>
    <recommendedName>
        <fullName evidence="2">site-specific DNA-methyltransferase (adenine-specific)</fullName>
        <ecNumber evidence="2">2.1.1.72</ecNumber>
    </recommendedName>
</protein>
<evidence type="ECO:0000256" key="4">
    <source>
        <dbReference type="ARBA" id="ARBA00022679"/>
    </source>
</evidence>
<accession>A0A077L4R4</accession>
<feature type="coiled-coil region" evidence="8">
    <location>
        <begin position="817"/>
        <end position="862"/>
    </location>
</feature>
<name>A0A077L4R4_9BACT</name>
<comment type="catalytic activity">
    <reaction evidence="7">
        <text>a 2'-deoxyadenosine in DNA + S-adenosyl-L-methionine = an N(6)-methyl-2'-deoxyadenosine in DNA + S-adenosyl-L-homocysteine + H(+)</text>
        <dbReference type="Rhea" id="RHEA:15197"/>
        <dbReference type="Rhea" id="RHEA-COMP:12418"/>
        <dbReference type="Rhea" id="RHEA-COMP:12419"/>
        <dbReference type="ChEBI" id="CHEBI:15378"/>
        <dbReference type="ChEBI" id="CHEBI:57856"/>
        <dbReference type="ChEBI" id="CHEBI:59789"/>
        <dbReference type="ChEBI" id="CHEBI:90615"/>
        <dbReference type="ChEBI" id="CHEBI:90616"/>
        <dbReference type="EC" id="2.1.1.72"/>
    </reaction>
</comment>
<dbReference type="Gene3D" id="1.20.1260.30">
    <property type="match status" value="1"/>
</dbReference>
<feature type="coiled-coil region" evidence="8">
    <location>
        <begin position="699"/>
        <end position="726"/>
    </location>
</feature>
<dbReference type="KEGG" id="mcan:MCAN360_0009"/>
<proteinExistence type="inferred from homology"/>
<dbReference type="InterPro" id="IPR002052">
    <property type="entry name" value="DNA_methylase_N6_adenine_CS"/>
</dbReference>
<dbReference type="InterPro" id="IPR003356">
    <property type="entry name" value="DNA_methylase_A-5"/>
</dbReference>
<dbReference type="EMBL" id="AP014631">
    <property type="protein sequence ID" value="BAP39320.1"/>
    <property type="molecule type" value="Genomic_DNA"/>
</dbReference>
<feature type="domain" description="N6 adenine-specific DNA methyltransferase N-terminal" evidence="10">
    <location>
        <begin position="12"/>
        <end position="180"/>
    </location>
</feature>
<evidence type="ECO:0000256" key="8">
    <source>
        <dbReference type="SAM" id="Coils"/>
    </source>
</evidence>
<dbReference type="PANTHER" id="PTHR42933">
    <property type="entry name" value="SLR6095 PROTEIN"/>
    <property type="match status" value="1"/>
</dbReference>
<keyword evidence="5" id="KW-0949">S-adenosyl-L-methionine</keyword>
<sequence length="883" mass="103226">MQNNNRITKQKLASIIWDSANKLRGNLDASEYKNYILGLIFYRFLSKKQEDEMIEQGVDRLDLKYFSSKINWEEIDFEKAESLNDYKQMETIKKRINTNCGYFIYYENLYQTWTSQDSKEKNKFKINVLSEAINEFNRSISDECKELFEGIFFVFENELSKLGINSDDQTEKILNLMEQIQKIPTENQDYDVLGHVYEYLIGKFASSAGKKGGEFYTPHEVSTLMAEIVSYHLKNKENIKVYDPTSGSGSLLLTIGEAFKKYSKSSSPVVYYAQELNKQTFNITRMNLIMRGINTANINVRNADTLKQDWPFFNKNGSYKYQSVDAVVSNPPYSQKWDNTNMESDDRYKSYGVAPASKADYAFLLHDLYHLDPDGILAIVLPHGVLFRGGSEKEIRTQLIKKGQIDTIIGLPANIFYGTGISTIIMIIKKEKQTNDIQFVDASQLYVKDGKDNKLEARHIRKIIDVVNNRKEIKNFSRIVSFEEIKENDYNLNISRYINNFKEEESHDLYSSMYGGVSEKELEKYSDFLNEFPTIKDSLFKLNKQGYYSILPNDNNQIRNLVLENHQIIEYKTKFNKISNDFYNYLFNTGSNLDNLKNIQQNLEENLVDYIFNKMDNLPFIEKYNIYQILINNIENINNDLQLISLFDFNNSSLDDLLQDPEILDIKRKKINTIIEWNSSLFSNEFIKDKFFFDKNNKIKELNDELNNIDSQINEIIELIDESEKNEPLFIEGKLVTKELQKYIKSIKNTQESEDFESQILEVYKLINEKNKVKKLITSLEQELIFESYSKYISLNKDEIFSLLIDKWFLPIMNQIIKQGEEIVDDYIAKFENLESKYKYTLSDINAEIKENEQKLVELLKELGGEDSDMKAIDELINILGGK</sequence>
<evidence type="ECO:0000313" key="12">
    <source>
        <dbReference type="Proteomes" id="UP000031641"/>
    </source>
</evidence>
<dbReference type="Pfam" id="PF02384">
    <property type="entry name" value="N6_Mtase"/>
    <property type="match status" value="1"/>
</dbReference>
<dbReference type="GO" id="GO:0008170">
    <property type="term" value="F:N-methyltransferase activity"/>
    <property type="evidence" value="ECO:0007669"/>
    <property type="project" value="InterPro"/>
</dbReference>
<dbReference type="InterPro" id="IPR029063">
    <property type="entry name" value="SAM-dependent_MTases_sf"/>
</dbReference>
<evidence type="ECO:0000313" key="11">
    <source>
        <dbReference type="EMBL" id="BAP39320.1"/>
    </source>
</evidence>
<dbReference type="PANTHER" id="PTHR42933:SF1">
    <property type="entry name" value="SITE-SPECIFIC DNA-METHYLTRANSFERASE (ADENINE-SPECIFIC)"/>
    <property type="match status" value="1"/>
</dbReference>
<dbReference type="GO" id="GO:0032259">
    <property type="term" value="P:methylation"/>
    <property type="evidence" value="ECO:0007669"/>
    <property type="project" value="UniProtKB-KW"/>
</dbReference>
<dbReference type="OrthoDB" id="9814572at2"/>